<reference evidence="2 3" key="1">
    <citation type="submission" date="2018-07" db="EMBL/GenBank/DDBJ databases">
        <title>Genomic Encyclopedia of Type Strains, Phase IV (KMG-IV): sequencing the most valuable type-strain genomes for metagenomic binning, comparative biology and taxonomic classification.</title>
        <authorList>
            <person name="Goeker M."/>
        </authorList>
    </citation>
    <scope>NUCLEOTIDE SEQUENCE [LARGE SCALE GENOMIC DNA]</scope>
    <source>
        <strain evidence="2 3">DSM 21634</strain>
    </source>
</reference>
<name>A0A368Y8T0_9BURK</name>
<gene>
    <name evidence="2" type="ORF">DES41_1011111</name>
</gene>
<dbReference type="EMBL" id="QPJK01000001">
    <property type="protein sequence ID" value="RCW76505.1"/>
    <property type="molecule type" value="Genomic_DNA"/>
</dbReference>
<dbReference type="RefSeq" id="WP_114466558.1">
    <property type="nucleotide sequence ID" value="NZ_QPJK01000001.1"/>
</dbReference>
<evidence type="ECO:0000256" key="1">
    <source>
        <dbReference type="SAM" id="Phobius"/>
    </source>
</evidence>
<dbReference type="AlphaFoldDB" id="A0A368Y8T0"/>
<protein>
    <submittedName>
        <fullName evidence="2">DUF2970 family protein</fullName>
    </submittedName>
</protein>
<dbReference type="Pfam" id="PF11174">
    <property type="entry name" value="DUF2970"/>
    <property type="match status" value="1"/>
</dbReference>
<comment type="caution">
    <text evidence="2">The sequence shown here is derived from an EMBL/GenBank/DDBJ whole genome shotgun (WGS) entry which is preliminary data.</text>
</comment>
<keyword evidence="1" id="KW-1133">Transmembrane helix</keyword>
<dbReference type="InterPro" id="IPR021344">
    <property type="entry name" value="DUF2970"/>
</dbReference>
<proteinExistence type="predicted"/>
<evidence type="ECO:0000313" key="3">
    <source>
        <dbReference type="Proteomes" id="UP000252884"/>
    </source>
</evidence>
<dbReference type="OrthoDB" id="8858727at2"/>
<sequence length="62" mass="6725">MNKLLRTVRAVLWSFIGLGGRRSEAEKRTDQVGFLPLVLVAFVIVLLLVVGLVALARYAAGS</sequence>
<evidence type="ECO:0000313" key="2">
    <source>
        <dbReference type="EMBL" id="RCW76505.1"/>
    </source>
</evidence>
<keyword evidence="1" id="KW-0472">Membrane</keyword>
<keyword evidence="3" id="KW-1185">Reference proteome</keyword>
<organism evidence="2 3">
    <name type="scientific">Pseudorhodoferax soli</name>
    <dbReference type="NCBI Taxonomy" id="545864"/>
    <lineage>
        <taxon>Bacteria</taxon>
        <taxon>Pseudomonadati</taxon>
        <taxon>Pseudomonadota</taxon>
        <taxon>Betaproteobacteria</taxon>
        <taxon>Burkholderiales</taxon>
        <taxon>Comamonadaceae</taxon>
    </lineage>
</organism>
<dbReference type="Proteomes" id="UP000252884">
    <property type="component" value="Unassembled WGS sequence"/>
</dbReference>
<accession>A0A368Y8T0</accession>
<keyword evidence="1" id="KW-0812">Transmembrane</keyword>
<feature type="transmembrane region" description="Helical" evidence="1">
    <location>
        <begin position="35"/>
        <end position="56"/>
    </location>
</feature>